<proteinExistence type="predicted"/>
<sequence>MDRKPTAVEPVEKLGKISPVRPIYYFNPLPGERELRKKNRPNNRQAEKETVKGKRQQEGLIDIDA</sequence>
<dbReference type="RefSeq" id="WP_093793404.1">
    <property type="nucleotide sequence ID" value="NZ_CP155571.1"/>
</dbReference>
<name>A0ABZ3JC80_SPOA4</name>
<keyword evidence="3" id="KW-1185">Reference proteome</keyword>
<accession>A0ABZ3JC80</accession>
<evidence type="ECO:0000313" key="3">
    <source>
        <dbReference type="Proteomes" id="UP000216052"/>
    </source>
</evidence>
<dbReference type="EMBL" id="CP155571">
    <property type="protein sequence ID" value="XFO75416.1"/>
    <property type="molecule type" value="Genomic_DNA"/>
</dbReference>
<evidence type="ECO:0000256" key="1">
    <source>
        <dbReference type="SAM" id="MobiDB-lite"/>
    </source>
</evidence>
<feature type="region of interest" description="Disordered" evidence="1">
    <location>
        <begin position="30"/>
        <end position="65"/>
    </location>
</feature>
<reference evidence="2" key="1">
    <citation type="submission" date="2024-05" db="EMBL/GenBank/DDBJ databases">
        <title>Isolation and characterization of Sporomusa carbonis sp. nov., a carboxydotrophic hydrogenogen in the genus of Sporomusa isolated from a charcoal burning pile.</title>
        <authorList>
            <person name="Boeer T."/>
            <person name="Rosenbaum F."/>
            <person name="Eysell L."/>
            <person name="Mueller V."/>
            <person name="Daniel R."/>
            <person name="Poehlein A."/>
        </authorList>
    </citation>
    <scope>NUCLEOTIDE SEQUENCE [LARGE SCALE GENOMIC DNA]</scope>
    <source>
        <strain evidence="2">DSM 3132</strain>
    </source>
</reference>
<evidence type="ECO:0000313" key="2">
    <source>
        <dbReference type="EMBL" id="XFO75416.1"/>
    </source>
</evidence>
<gene>
    <name evidence="2" type="ORF">SPACI_055370</name>
</gene>
<organism evidence="2 3">
    <name type="scientific">Sporomusa acidovorans (strain ATCC 49682 / DSM 3132 / Mol)</name>
    <dbReference type="NCBI Taxonomy" id="1123286"/>
    <lineage>
        <taxon>Bacteria</taxon>
        <taxon>Bacillati</taxon>
        <taxon>Bacillota</taxon>
        <taxon>Negativicutes</taxon>
        <taxon>Selenomonadales</taxon>
        <taxon>Sporomusaceae</taxon>
        <taxon>Sporomusa</taxon>
    </lineage>
</organism>
<protein>
    <submittedName>
        <fullName evidence="2">Uncharacterized protein</fullName>
    </submittedName>
</protein>
<dbReference type="Proteomes" id="UP000216052">
    <property type="component" value="Chromosome"/>
</dbReference>
<feature type="compositionally biased region" description="Basic and acidic residues" evidence="1">
    <location>
        <begin position="45"/>
        <end position="57"/>
    </location>
</feature>